<evidence type="ECO:0000256" key="7">
    <source>
        <dbReference type="ARBA" id="ARBA00022741"/>
    </source>
</evidence>
<feature type="compositionally biased region" description="Polar residues" evidence="17">
    <location>
        <begin position="320"/>
        <end position="334"/>
    </location>
</feature>
<evidence type="ECO:0000256" key="12">
    <source>
        <dbReference type="ARBA" id="ARBA00022840"/>
    </source>
</evidence>
<dbReference type="SUPFAM" id="SSF48019">
    <property type="entry name" value="post-AAA+ oligomerization domain-like"/>
    <property type="match status" value="1"/>
</dbReference>
<dbReference type="PRINTS" id="PR00125">
    <property type="entry name" value="ATPASEDELTA"/>
</dbReference>
<dbReference type="CDD" id="cd18139">
    <property type="entry name" value="HLD_clamp_RarA"/>
    <property type="match status" value="1"/>
</dbReference>
<dbReference type="SUPFAM" id="SSF47928">
    <property type="entry name" value="N-terminal domain of the delta subunit of the F1F0-ATP synthase"/>
    <property type="match status" value="1"/>
</dbReference>
<gene>
    <name evidence="20" type="ORF">MCHLO_14124</name>
</gene>
<dbReference type="InterPro" id="IPR027417">
    <property type="entry name" value="P-loop_NTPase"/>
</dbReference>
<dbReference type="Gene3D" id="3.30.160.60">
    <property type="entry name" value="Classic Zinc Finger"/>
    <property type="match status" value="1"/>
</dbReference>
<evidence type="ECO:0000256" key="15">
    <source>
        <dbReference type="ARBA" id="ARBA00023204"/>
    </source>
</evidence>
<comment type="subcellular location">
    <subcellularLocation>
        <location evidence="1">Membrane</location>
    </subcellularLocation>
</comment>
<feature type="region of interest" description="Disordered" evidence="17">
    <location>
        <begin position="302"/>
        <end position="348"/>
    </location>
</feature>
<dbReference type="InterPro" id="IPR021886">
    <property type="entry name" value="MgsA_C"/>
</dbReference>
<evidence type="ECO:0000256" key="1">
    <source>
        <dbReference type="ARBA" id="ARBA00004370"/>
    </source>
</evidence>
<dbReference type="InterPro" id="IPR006642">
    <property type="entry name" value="Rad18_UBZ4"/>
</dbReference>
<dbReference type="InterPro" id="IPR003593">
    <property type="entry name" value="AAA+_ATPase"/>
</dbReference>
<dbReference type="Gene3D" id="1.10.3710.10">
    <property type="entry name" value="DNA polymerase III clamp loader subunits, C-terminal domain"/>
    <property type="match status" value="1"/>
</dbReference>
<dbReference type="InterPro" id="IPR051314">
    <property type="entry name" value="AAA_ATPase_RarA/MGS1/WRNIP1"/>
</dbReference>
<dbReference type="InterPro" id="IPR032423">
    <property type="entry name" value="AAA_assoc_2"/>
</dbReference>
<dbReference type="CDD" id="cd00009">
    <property type="entry name" value="AAA"/>
    <property type="match status" value="1"/>
</dbReference>
<evidence type="ECO:0000256" key="6">
    <source>
        <dbReference type="ARBA" id="ARBA00022723"/>
    </source>
</evidence>
<evidence type="ECO:0000256" key="17">
    <source>
        <dbReference type="SAM" id="MobiDB-lite"/>
    </source>
</evidence>
<keyword evidence="10" id="KW-0375">Hydrogen ion transport</keyword>
<dbReference type="InterPro" id="IPR003959">
    <property type="entry name" value="ATPase_AAA_core"/>
</dbReference>
<evidence type="ECO:0000256" key="11">
    <source>
        <dbReference type="ARBA" id="ARBA00022833"/>
    </source>
</evidence>
<evidence type="ECO:0000256" key="10">
    <source>
        <dbReference type="ARBA" id="ARBA00022781"/>
    </source>
</evidence>
<evidence type="ECO:0000256" key="9">
    <source>
        <dbReference type="ARBA" id="ARBA00022771"/>
    </source>
</evidence>
<dbReference type="Proteomes" id="UP000815677">
    <property type="component" value="Unassembled WGS sequence"/>
</dbReference>
<dbReference type="EMBL" id="DF849506">
    <property type="protein sequence ID" value="GAT57612.1"/>
    <property type="molecule type" value="Genomic_DNA"/>
</dbReference>
<dbReference type="Gene3D" id="3.40.50.300">
    <property type="entry name" value="P-loop containing nucleotide triphosphate hydrolases"/>
    <property type="match status" value="1"/>
</dbReference>
<dbReference type="SUPFAM" id="SSF52540">
    <property type="entry name" value="P-loop containing nucleoside triphosphate hydrolases"/>
    <property type="match status" value="1"/>
</dbReference>
<evidence type="ECO:0000259" key="19">
    <source>
        <dbReference type="SMART" id="SM00734"/>
    </source>
</evidence>
<keyword evidence="9" id="KW-0863">Zinc-finger</keyword>
<accession>A0ABQ0M2Z0</accession>
<dbReference type="PANTHER" id="PTHR13779:SF7">
    <property type="entry name" value="ATPASE WRNIP1"/>
    <property type="match status" value="1"/>
</dbReference>
<dbReference type="Pfam" id="PF12002">
    <property type="entry name" value="MgsA_C"/>
    <property type="match status" value="1"/>
</dbReference>
<evidence type="ECO:0000256" key="14">
    <source>
        <dbReference type="ARBA" id="ARBA00023136"/>
    </source>
</evidence>
<keyword evidence="11" id="KW-0862">Zinc</keyword>
<dbReference type="Pfam" id="PF00004">
    <property type="entry name" value="AAA"/>
    <property type="match status" value="1"/>
</dbReference>
<protein>
    <recommendedName>
        <fullName evidence="4">ATP synthase subunit 5, mitochondrial</fullName>
    </recommendedName>
</protein>
<keyword evidence="16" id="KW-0066">ATP synthesis</keyword>
<keyword evidence="6" id="KW-0479">Metal-binding</keyword>
<dbReference type="PANTHER" id="PTHR13779">
    <property type="entry name" value="WERNER HELICASE-INTERACTING PROTEIN 1 FAMILY MEMBER"/>
    <property type="match status" value="1"/>
</dbReference>
<evidence type="ECO:0000256" key="5">
    <source>
        <dbReference type="ARBA" id="ARBA00022448"/>
    </source>
</evidence>
<evidence type="ECO:0000313" key="20">
    <source>
        <dbReference type="EMBL" id="GAT57612.1"/>
    </source>
</evidence>
<feature type="domain" description="UBZ4-type" evidence="19">
    <location>
        <begin position="256"/>
        <end position="278"/>
    </location>
</feature>
<dbReference type="SMART" id="SM00382">
    <property type="entry name" value="AAA"/>
    <property type="match status" value="1"/>
</dbReference>
<keyword evidence="21" id="KW-1185">Reference proteome</keyword>
<keyword evidence="12" id="KW-0067">ATP-binding</keyword>
<keyword evidence="15" id="KW-0234">DNA repair</keyword>
<dbReference type="Gene3D" id="1.10.520.20">
    <property type="entry name" value="N-terminal domain of the delta subunit of the F1F0-ATP synthase"/>
    <property type="match status" value="1"/>
</dbReference>
<evidence type="ECO:0000313" key="21">
    <source>
        <dbReference type="Proteomes" id="UP000815677"/>
    </source>
</evidence>
<keyword evidence="20" id="KW-0378">Hydrolase</keyword>
<comment type="similarity">
    <text evidence="2">Belongs to the ATPase delta chain family.</text>
</comment>
<evidence type="ECO:0000256" key="16">
    <source>
        <dbReference type="ARBA" id="ARBA00023310"/>
    </source>
</evidence>
<organism evidence="20 21">
    <name type="scientific">Mycena chlorophos</name>
    <name type="common">Agaric fungus</name>
    <name type="synonym">Agaricus chlorophos</name>
    <dbReference type="NCBI Taxonomy" id="658473"/>
    <lineage>
        <taxon>Eukaryota</taxon>
        <taxon>Fungi</taxon>
        <taxon>Dikarya</taxon>
        <taxon>Basidiomycota</taxon>
        <taxon>Agaricomycotina</taxon>
        <taxon>Agaricomycetes</taxon>
        <taxon>Agaricomycetidae</taxon>
        <taxon>Agaricales</taxon>
        <taxon>Marasmiineae</taxon>
        <taxon>Mycenaceae</taxon>
        <taxon>Mycena</taxon>
    </lineage>
</organism>
<reference evidence="20" key="1">
    <citation type="submission" date="2014-09" db="EMBL/GenBank/DDBJ databases">
        <title>Genome sequence of the luminous mushroom Mycena chlorophos for searching fungal bioluminescence genes.</title>
        <authorList>
            <person name="Tanaka Y."/>
            <person name="Kasuga D."/>
            <person name="Oba Y."/>
            <person name="Hase S."/>
            <person name="Sato K."/>
            <person name="Oba Y."/>
            <person name="Sakakibara Y."/>
        </authorList>
    </citation>
    <scope>NUCLEOTIDE SEQUENCE</scope>
</reference>
<dbReference type="HAMAP" id="MF_01416">
    <property type="entry name" value="ATP_synth_delta_bact"/>
    <property type="match status" value="1"/>
</dbReference>
<dbReference type="Pfam" id="PF16193">
    <property type="entry name" value="AAA_assoc_2"/>
    <property type="match status" value="1"/>
</dbReference>
<dbReference type="Gene3D" id="1.10.8.60">
    <property type="match status" value="1"/>
</dbReference>
<evidence type="ECO:0000256" key="4">
    <source>
        <dbReference type="ARBA" id="ARBA00014723"/>
    </source>
</evidence>
<name>A0ABQ0M2Z0_MYCCL</name>
<keyword evidence="7" id="KW-0547">Nucleotide-binding</keyword>
<dbReference type="NCBIfam" id="TIGR01145">
    <property type="entry name" value="ATP_synt_delta"/>
    <property type="match status" value="1"/>
</dbReference>
<dbReference type="GO" id="GO:0016787">
    <property type="term" value="F:hydrolase activity"/>
    <property type="evidence" value="ECO:0007669"/>
    <property type="project" value="UniProtKB-KW"/>
</dbReference>
<dbReference type="Pfam" id="PF00213">
    <property type="entry name" value="OSCP"/>
    <property type="match status" value="1"/>
</dbReference>
<dbReference type="Gene3D" id="1.20.272.10">
    <property type="match status" value="1"/>
</dbReference>
<keyword evidence="13" id="KW-0406">Ion transport</keyword>
<keyword evidence="8" id="KW-0227">DNA damage</keyword>
<proteinExistence type="inferred from homology"/>
<dbReference type="InterPro" id="IPR008921">
    <property type="entry name" value="DNA_pol3_clamp-load_cplx_C"/>
</dbReference>
<keyword evidence="14" id="KW-0472">Membrane</keyword>
<feature type="domain" description="AAA+ ATPase" evidence="18">
    <location>
        <begin position="376"/>
        <end position="508"/>
    </location>
</feature>
<evidence type="ECO:0000256" key="13">
    <source>
        <dbReference type="ARBA" id="ARBA00023065"/>
    </source>
</evidence>
<evidence type="ECO:0000256" key="2">
    <source>
        <dbReference type="ARBA" id="ARBA00007046"/>
    </source>
</evidence>
<sequence length="784" mass="84756">METRAHNEDGLLRTTGLLPEMRVGGKVVTDPSSFPALTRTMLARRIAAAPGLGQRAASTIALKYSNALYQAALNKSPQTLSKVHAELATVSSTIAQDASLNSFITNPTLSANERKAGLGVLYSRLDAALPKKEPVSDITKNLLGVLSENGRLAETPGVIEGFNELVEKYRGELTVVVTSAATLPRDVLSRLETALKQSQAGQTAKLLKVTNKVNPSILGGIVVDFGDKTIDLSVQSRVTKFNSALQQATRVSSGMGVECPICGKSVVDEINSHIDRCLSAPKPSTAQKRPQPQNVAPIFNVKRKWADEPSSSPPVDVSTRVHTPSSSPVVLSNTEPPPKRARNKAAHAPWAEKLRPSSFAEVVGQRAVVELFARGFSGSAIFWGPSGCGKTTIARLVATTSNAVFKELSATVAGVNDIKTIVDGAKSTLALTGRRTILFLDEIHRFNKGQQVRCEVLAGLFFTNLSDIFLPYLEQGAIQLIGATTENPSFKLNGALLSRCRVFALQRLIEADIETVITNALAQLSSDDSGQYTSRRSSLSDRCISSIVALSAGDARTALSLLELSVNAPQDMDDSALQALMRNSVVTNYDRSEDHYDMISALHKSIRGSQPNAALYWLARMLAGGEDPLYLARRLIVVSSEDVGLADNQALPLAIATLQACQHIGMPECKINLAHLVAYLSEAPKSTRAYEAYSRAEQAVAVDPTIPVPLSMRNAPTSLMKELGYGKTYRYNPEYAHPVTNVYLPSALENAEFLRQPGDTRDKTWDEDALKEWEARNGVPWEGR</sequence>
<keyword evidence="5" id="KW-0813">Transport</keyword>
<dbReference type="InterPro" id="IPR026015">
    <property type="entry name" value="ATP_synth_OSCP/delta_N_sf"/>
</dbReference>
<dbReference type="SMART" id="SM00734">
    <property type="entry name" value="ZnF_Rad18"/>
    <property type="match status" value="1"/>
</dbReference>
<evidence type="ECO:0000259" key="18">
    <source>
        <dbReference type="SMART" id="SM00382"/>
    </source>
</evidence>
<evidence type="ECO:0000256" key="3">
    <source>
        <dbReference type="ARBA" id="ARBA00008959"/>
    </source>
</evidence>
<comment type="similarity">
    <text evidence="3">Belongs to the AAA ATPase family. RarA/MGS1/WRNIP1 subfamily.</text>
</comment>
<dbReference type="InterPro" id="IPR000711">
    <property type="entry name" value="ATPase_OSCP/dsu"/>
</dbReference>
<evidence type="ECO:0000256" key="8">
    <source>
        <dbReference type="ARBA" id="ARBA00022763"/>
    </source>
</evidence>